<evidence type="ECO:0000256" key="5">
    <source>
        <dbReference type="ARBA" id="ARBA00022839"/>
    </source>
</evidence>
<gene>
    <name evidence="9" type="primary">recJ</name>
    <name evidence="9" type="ORF">NCTC13079_00852</name>
</gene>
<dbReference type="NCBIfam" id="TIGR00644">
    <property type="entry name" value="recJ"/>
    <property type="match status" value="1"/>
</dbReference>
<reference evidence="9 10" key="1">
    <citation type="submission" date="2018-12" db="EMBL/GenBank/DDBJ databases">
        <authorList>
            <consortium name="Pathogen Informatics"/>
        </authorList>
    </citation>
    <scope>NUCLEOTIDE SEQUENCE [LARGE SCALE GENOMIC DNA]</scope>
    <source>
        <strain evidence="9 10">NCTC13079</strain>
    </source>
</reference>
<evidence type="ECO:0000259" key="6">
    <source>
        <dbReference type="Pfam" id="PF01368"/>
    </source>
</evidence>
<dbReference type="InterPro" id="IPR041122">
    <property type="entry name" value="RecJ_OB"/>
</dbReference>
<dbReference type="InterPro" id="IPR003156">
    <property type="entry name" value="DHHA1_dom"/>
</dbReference>
<keyword evidence="3" id="KW-0540">Nuclease</keyword>
<dbReference type="KEGG" id="piv:NCTC13079_00852"/>
<dbReference type="GO" id="GO:0003676">
    <property type="term" value="F:nucleic acid binding"/>
    <property type="evidence" value="ECO:0007669"/>
    <property type="project" value="InterPro"/>
</dbReference>
<keyword evidence="4 9" id="KW-0378">Hydrolase</keyword>
<dbReference type="Pfam" id="PF01368">
    <property type="entry name" value="DHH"/>
    <property type="match status" value="1"/>
</dbReference>
<feature type="domain" description="DHHA1" evidence="7">
    <location>
        <begin position="351"/>
        <end position="429"/>
    </location>
</feature>
<dbReference type="InterPro" id="IPR001667">
    <property type="entry name" value="DDH_dom"/>
</dbReference>
<name>A0A3S5AJC3_9FIRM</name>
<sequence>MKYWSLKNEKPKEEIDFRALGLREWEYRVLINRKIDTKEKIQKYFHPDAEQLHSPISMKDMVKAGNIIQKTRGKIRIVGDYDCDGVMSTTILLRGLRGLGYTVDYVIPHRREDGYGLQPDMAEAAAEDGVELLITCDNGIAQFAAIERAKSLGLSVIVLDHHEVVQDEGKDKLPSADAVVDPHRKDCSYPFQGLCGGALSYKLIRYLYTIAGKAEDMDPDFIAYAAIATVCDVMELVEENRNLVTLGLERLNHTEQIGIRALCDACAIRSEISAYHLGFILGPTINAAGRLDTAGDAVELFVTDDPSRAKEIAAYLRELNAKRQALTQEGLARLEKQLENPKEAVQPIYILKDESIDESIAGIIAGKIKGKYHRPCIVITGAKDGLKGSGRSIEAYNMVEEIRKSEKYLSKFGGHAMACGLSLARGNYLPFKLDVIEKSRLDPRDLVPRIRLDAVLSLQDVSEDTVERLSRFAPFGNGNARPIFGATDVQLLQYRVFGKNNNVIRMDLSYNGRKYDGILFQPAEEFTDFLRRARRADGSIFMDIAYCPKIDTYGGNRKLQIQIEALRPSKKR</sequence>
<dbReference type="GO" id="GO:0006310">
    <property type="term" value="P:DNA recombination"/>
    <property type="evidence" value="ECO:0007669"/>
    <property type="project" value="InterPro"/>
</dbReference>
<dbReference type="Pfam" id="PF17768">
    <property type="entry name" value="RecJ_OB"/>
    <property type="match status" value="1"/>
</dbReference>
<dbReference type="PANTHER" id="PTHR30255">
    <property type="entry name" value="SINGLE-STRANDED-DNA-SPECIFIC EXONUCLEASE RECJ"/>
    <property type="match status" value="1"/>
</dbReference>
<comment type="similarity">
    <text evidence="1">Belongs to the RecJ family.</text>
</comment>
<dbReference type="RefSeq" id="WP_126465452.1">
    <property type="nucleotide sequence ID" value="NZ_LR134523.1"/>
</dbReference>
<dbReference type="InterPro" id="IPR004610">
    <property type="entry name" value="RecJ"/>
</dbReference>
<dbReference type="GO" id="GO:0006281">
    <property type="term" value="P:DNA repair"/>
    <property type="evidence" value="ECO:0007669"/>
    <property type="project" value="InterPro"/>
</dbReference>
<proteinExistence type="inferred from homology"/>
<evidence type="ECO:0000259" key="8">
    <source>
        <dbReference type="Pfam" id="PF17768"/>
    </source>
</evidence>
<dbReference type="Gene3D" id="2.40.50.460">
    <property type="match status" value="1"/>
</dbReference>
<dbReference type="AlphaFoldDB" id="A0A3S5AJC3"/>
<dbReference type="Gene3D" id="3.90.1640.30">
    <property type="match status" value="1"/>
</dbReference>
<evidence type="ECO:0000256" key="1">
    <source>
        <dbReference type="ARBA" id="ARBA00005915"/>
    </source>
</evidence>
<evidence type="ECO:0000256" key="4">
    <source>
        <dbReference type="ARBA" id="ARBA00022801"/>
    </source>
</evidence>
<feature type="domain" description="DDH" evidence="6">
    <location>
        <begin position="74"/>
        <end position="228"/>
    </location>
</feature>
<dbReference type="PANTHER" id="PTHR30255:SF2">
    <property type="entry name" value="SINGLE-STRANDED-DNA-SPECIFIC EXONUCLEASE RECJ"/>
    <property type="match status" value="1"/>
</dbReference>
<dbReference type="EMBL" id="LR134523">
    <property type="protein sequence ID" value="VEJ35690.1"/>
    <property type="molecule type" value="Genomic_DNA"/>
</dbReference>
<dbReference type="Pfam" id="PF02272">
    <property type="entry name" value="DHHA1"/>
    <property type="match status" value="1"/>
</dbReference>
<accession>A0A3S5AJC3</accession>
<dbReference type="Proteomes" id="UP000269544">
    <property type="component" value="Chromosome"/>
</dbReference>
<evidence type="ECO:0000313" key="10">
    <source>
        <dbReference type="Proteomes" id="UP000269544"/>
    </source>
</evidence>
<organism evidence="9 10">
    <name type="scientific">Aedoeadaptatus ivorii</name>
    <dbReference type="NCBI Taxonomy" id="54006"/>
    <lineage>
        <taxon>Bacteria</taxon>
        <taxon>Bacillati</taxon>
        <taxon>Bacillota</taxon>
        <taxon>Tissierellia</taxon>
        <taxon>Tissierellales</taxon>
        <taxon>Peptoniphilaceae</taxon>
        <taxon>Aedoeadaptatus</taxon>
    </lineage>
</organism>
<dbReference type="SUPFAM" id="SSF64182">
    <property type="entry name" value="DHH phosphoesterases"/>
    <property type="match status" value="1"/>
</dbReference>
<dbReference type="InterPro" id="IPR038763">
    <property type="entry name" value="DHH_sf"/>
</dbReference>
<keyword evidence="10" id="KW-1185">Reference proteome</keyword>
<evidence type="ECO:0000256" key="2">
    <source>
        <dbReference type="ARBA" id="ARBA00019841"/>
    </source>
</evidence>
<protein>
    <recommendedName>
        <fullName evidence="2">Single-stranded-DNA-specific exonuclease RecJ</fullName>
    </recommendedName>
</protein>
<evidence type="ECO:0000313" key="9">
    <source>
        <dbReference type="EMBL" id="VEJ35690.1"/>
    </source>
</evidence>
<keyword evidence="5 9" id="KW-0269">Exonuclease</keyword>
<evidence type="ECO:0000256" key="3">
    <source>
        <dbReference type="ARBA" id="ARBA00022722"/>
    </source>
</evidence>
<dbReference type="OrthoDB" id="9809852at2"/>
<dbReference type="GO" id="GO:0008409">
    <property type="term" value="F:5'-3' exonuclease activity"/>
    <property type="evidence" value="ECO:0007669"/>
    <property type="project" value="InterPro"/>
</dbReference>
<feature type="domain" description="RecJ OB" evidence="8">
    <location>
        <begin position="452"/>
        <end position="564"/>
    </location>
</feature>
<evidence type="ECO:0000259" key="7">
    <source>
        <dbReference type="Pfam" id="PF02272"/>
    </source>
</evidence>
<dbReference type="InterPro" id="IPR051673">
    <property type="entry name" value="SSDNA_exonuclease_RecJ"/>
</dbReference>